<dbReference type="Proteomes" id="UP001189429">
    <property type="component" value="Unassembled WGS sequence"/>
</dbReference>
<feature type="compositionally biased region" description="Low complexity" evidence="1">
    <location>
        <begin position="19"/>
        <end position="37"/>
    </location>
</feature>
<organism evidence="2 3">
    <name type="scientific">Prorocentrum cordatum</name>
    <dbReference type="NCBI Taxonomy" id="2364126"/>
    <lineage>
        <taxon>Eukaryota</taxon>
        <taxon>Sar</taxon>
        <taxon>Alveolata</taxon>
        <taxon>Dinophyceae</taxon>
        <taxon>Prorocentrales</taxon>
        <taxon>Prorocentraceae</taxon>
        <taxon>Prorocentrum</taxon>
    </lineage>
</organism>
<proteinExistence type="predicted"/>
<evidence type="ECO:0000313" key="3">
    <source>
        <dbReference type="Proteomes" id="UP001189429"/>
    </source>
</evidence>
<protein>
    <submittedName>
        <fullName evidence="2">Uncharacterized protein</fullName>
    </submittedName>
</protein>
<comment type="caution">
    <text evidence="2">The sequence shown here is derived from an EMBL/GenBank/DDBJ whole genome shotgun (WGS) entry which is preliminary data.</text>
</comment>
<reference evidence="2" key="1">
    <citation type="submission" date="2023-10" db="EMBL/GenBank/DDBJ databases">
        <authorList>
            <person name="Chen Y."/>
            <person name="Shah S."/>
            <person name="Dougan E. K."/>
            <person name="Thang M."/>
            <person name="Chan C."/>
        </authorList>
    </citation>
    <scope>NUCLEOTIDE SEQUENCE [LARGE SCALE GENOMIC DNA]</scope>
</reference>
<evidence type="ECO:0000313" key="2">
    <source>
        <dbReference type="EMBL" id="CAK0814737.1"/>
    </source>
</evidence>
<feature type="region of interest" description="Disordered" evidence="1">
    <location>
        <begin position="1"/>
        <end position="45"/>
    </location>
</feature>
<sequence>MQQTLKMDPPDGPSDATVGLAGTAGPAARTTRATTDTRVMEKSESVWRDATPLDPGLSDQEIVAVMRERLRRVHTTAQDALSQCMRCPAVATMPLGGPEDGGFLVDADIVEAFAAQLRLDGAAGEV</sequence>
<evidence type="ECO:0000256" key="1">
    <source>
        <dbReference type="SAM" id="MobiDB-lite"/>
    </source>
</evidence>
<name>A0ABN9R7A0_9DINO</name>
<keyword evidence="3" id="KW-1185">Reference proteome</keyword>
<accession>A0ABN9R7A0</accession>
<gene>
    <name evidence="2" type="ORF">PCOR1329_LOCUS18255</name>
</gene>
<dbReference type="EMBL" id="CAUYUJ010005725">
    <property type="protein sequence ID" value="CAK0814737.1"/>
    <property type="molecule type" value="Genomic_DNA"/>
</dbReference>